<dbReference type="PRINTS" id="PR00118">
    <property type="entry name" value="BLACTAMASEA"/>
</dbReference>
<comment type="caution">
    <text evidence="5">The sequence shown here is derived from an EMBL/GenBank/DDBJ whole genome shotgun (WGS) entry which is preliminary data.</text>
</comment>
<comment type="catalytic activity">
    <reaction evidence="1">
        <text>a beta-lactam + H2O = a substituted beta-amino acid</text>
        <dbReference type="Rhea" id="RHEA:20401"/>
        <dbReference type="ChEBI" id="CHEBI:15377"/>
        <dbReference type="ChEBI" id="CHEBI:35627"/>
        <dbReference type="ChEBI" id="CHEBI:140347"/>
        <dbReference type="EC" id="3.5.2.6"/>
    </reaction>
</comment>
<dbReference type="EMBL" id="SACR01000002">
    <property type="protein sequence ID" value="RVU47445.1"/>
    <property type="molecule type" value="Genomic_DNA"/>
</dbReference>
<dbReference type="NCBIfam" id="NF033103">
    <property type="entry name" value="bla_class_A"/>
    <property type="match status" value="1"/>
</dbReference>
<dbReference type="PANTHER" id="PTHR35333">
    <property type="entry name" value="BETA-LACTAMASE"/>
    <property type="match status" value="1"/>
</dbReference>
<proteinExistence type="inferred from homology"/>
<dbReference type="Proteomes" id="UP000285575">
    <property type="component" value="Unassembled WGS sequence"/>
</dbReference>
<feature type="domain" description="Beta-lactamase class A catalytic" evidence="4">
    <location>
        <begin position="104"/>
        <end position="325"/>
    </location>
</feature>
<dbReference type="GO" id="GO:0046677">
    <property type="term" value="P:response to antibiotic"/>
    <property type="evidence" value="ECO:0007669"/>
    <property type="project" value="InterPro"/>
</dbReference>
<dbReference type="PANTHER" id="PTHR35333:SF3">
    <property type="entry name" value="BETA-LACTAMASE-TYPE TRANSPEPTIDASE FOLD CONTAINING PROTEIN"/>
    <property type="match status" value="1"/>
</dbReference>
<dbReference type="EC" id="3.5.2.6" evidence="3"/>
<accession>A0A437RLI8</accession>
<dbReference type="GO" id="GO:0030655">
    <property type="term" value="P:beta-lactam antibiotic catabolic process"/>
    <property type="evidence" value="ECO:0007669"/>
    <property type="project" value="InterPro"/>
</dbReference>
<evidence type="ECO:0000256" key="2">
    <source>
        <dbReference type="ARBA" id="ARBA00009009"/>
    </source>
</evidence>
<keyword evidence="6" id="KW-1185">Reference proteome</keyword>
<dbReference type="InterPro" id="IPR012338">
    <property type="entry name" value="Beta-lactam/transpept-like"/>
</dbReference>
<name>A0A437RLI8_9BURK</name>
<dbReference type="Pfam" id="PF13354">
    <property type="entry name" value="Beta-lactamase2"/>
    <property type="match status" value="1"/>
</dbReference>
<gene>
    <name evidence="5" type="primary">bla</name>
    <name evidence="5" type="ORF">EOE66_06805</name>
</gene>
<sequence>MGIFSCSSPGRRALRQGCASSMHSAVHQKVALATRIRAFEPAERTAMPHPPCPPHLPRRHCLALMGSLLGLAAPLPARAQQPLRSLALQNELAALEARSGGRLGVAVLDTASGASAGHRADSRFGLCSSFKLLLAAATIERVEAGAWPSTRRIAYTAADLIPPSPVLRERLAEGGLTALQMAQATQETSDNAAANLLLRELFGGPAGLTAWLRRQGDAVTRIDRWEPEMNVVAPGDERDTSTPAAIAATGARILTGPVLSPAGREQLIGWMVATQTGARRLRAGLPAGWKAGDKTGTGMHPTMPDRYNDVAIIWPGAQRAPWLLAAYFESRHRDSDRMRPEDEAVLAEVGRLVGRWQPGA</sequence>
<evidence type="ECO:0000259" key="4">
    <source>
        <dbReference type="Pfam" id="PF13354"/>
    </source>
</evidence>
<dbReference type="InterPro" id="IPR000871">
    <property type="entry name" value="Beta-lactam_class-A"/>
</dbReference>
<evidence type="ECO:0000256" key="3">
    <source>
        <dbReference type="ARBA" id="ARBA00012865"/>
    </source>
</evidence>
<evidence type="ECO:0000313" key="6">
    <source>
        <dbReference type="Proteomes" id="UP000285575"/>
    </source>
</evidence>
<dbReference type="GO" id="GO:0008800">
    <property type="term" value="F:beta-lactamase activity"/>
    <property type="evidence" value="ECO:0007669"/>
    <property type="project" value="UniProtKB-EC"/>
</dbReference>
<organism evidence="5 6">
    <name type="scientific">Rubrivivax rivuli</name>
    <dbReference type="NCBI Taxonomy" id="1862385"/>
    <lineage>
        <taxon>Bacteria</taxon>
        <taxon>Pseudomonadati</taxon>
        <taxon>Pseudomonadota</taxon>
        <taxon>Betaproteobacteria</taxon>
        <taxon>Burkholderiales</taxon>
        <taxon>Sphaerotilaceae</taxon>
        <taxon>Rubrivivax</taxon>
    </lineage>
</organism>
<dbReference type="Gene3D" id="3.40.710.10">
    <property type="entry name" value="DD-peptidase/beta-lactamase superfamily"/>
    <property type="match status" value="1"/>
</dbReference>
<dbReference type="OrthoDB" id="9784149at2"/>
<dbReference type="InterPro" id="IPR045155">
    <property type="entry name" value="Beta-lactam_cat"/>
</dbReference>
<comment type="similarity">
    <text evidence="2">Belongs to the class-A beta-lactamase family.</text>
</comment>
<reference evidence="5 6" key="1">
    <citation type="submission" date="2019-01" db="EMBL/GenBank/DDBJ databases">
        <authorList>
            <person name="Chen W.-M."/>
        </authorList>
    </citation>
    <scope>NUCLEOTIDE SEQUENCE [LARGE SCALE GENOMIC DNA]</scope>
    <source>
        <strain evidence="5 6">KYPY4</strain>
    </source>
</reference>
<evidence type="ECO:0000313" key="5">
    <source>
        <dbReference type="EMBL" id="RVU47445.1"/>
    </source>
</evidence>
<dbReference type="SUPFAM" id="SSF56601">
    <property type="entry name" value="beta-lactamase/transpeptidase-like"/>
    <property type="match status" value="1"/>
</dbReference>
<dbReference type="AlphaFoldDB" id="A0A437RLI8"/>
<protein>
    <recommendedName>
        <fullName evidence="3">beta-lactamase</fullName>
        <ecNumber evidence="3">3.5.2.6</ecNumber>
    </recommendedName>
</protein>
<evidence type="ECO:0000256" key="1">
    <source>
        <dbReference type="ARBA" id="ARBA00001526"/>
    </source>
</evidence>